<dbReference type="STRING" id="1447883.A0A2B7YQH0"/>
<name>A0A2B7YQH0_POLH7</name>
<evidence type="ECO:0000313" key="2">
    <source>
        <dbReference type="EMBL" id="PGH23555.1"/>
    </source>
</evidence>
<feature type="compositionally biased region" description="Basic residues" evidence="1">
    <location>
        <begin position="16"/>
        <end position="29"/>
    </location>
</feature>
<evidence type="ECO:0000256" key="1">
    <source>
        <dbReference type="SAM" id="MobiDB-lite"/>
    </source>
</evidence>
<gene>
    <name evidence="2" type="ORF">AJ80_02335</name>
</gene>
<protein>
    <submittedName>
        <fullName evidence="2">Uncharacterized protein</fullName>
    </submittedName>
</protein>
<accession>A0A2B7YQH0</accession>
<keyword evidence="3" id="KW-1185">Reference proteome</keyword>
<sequence length="426" mass="47122">MDPPTDPRASDVGRTKLLRQKGAKRPRGTCPCRCRHSSRLLSRSQDRRGTRTEWVAPGSLNCILVDGCPDTGSSINAISREFVRQQKWPFQRSTNFTPVNLPGNRSATPLGIIELPWTFDGESTTHNLVFHVLPKCAHPVILGREFLKSSQTLSKKFIHRIKKKVVDGTEWNRLFLLDSPHEKTWGTLNGSSACALADTGSDVMIISLNFAKSLNLDIKRGSAYTEWLQLVDGSTKRSAGMIMSAGNDGGIKYLSDFVVLDGIDCDVILSNDFLLDRQVFSAYDLFQTREGEGPHCSEIVVTHQLNLIKRVNKRLDATGAVPARGLQANAEKAEHIRRGNAEDAIAELPAGAEWDAAWAEERRRRSEWDQIYQSLLMSQQQRLAPGQSQVNAQSCGSLSPSSSSSSSSSSPLTTTGPKQRKFKLQF</sequence>
<dbReference type="AlphaFoldDB" id="A0A2B7YQH0"/>
<dbReference type="SUPFAM" id="SSF50630">
    <property type="entry name" value="Acid proteases"/>
    <property type="match status" value="2"/>
</dbReference>
<dbReference type="Proteomes" id="UP000224634">
    <property type="component" value="Unassembled WGS sequence"/>
</dbReference>
<evidence type="ECO:0000313" key="3">
    <source>
        <dbReference type="Proteomes" id="UP000224634"/>
    </source>
</evidence>
<feature type="region of interest" description="Disordered" evidence="1">
    <location>
        <begin position="383"/>
        <end position="426"/>
    </location>
</feature>
<comment type="caution">
    <text evidence="2">The sequence shown here is derived from an EMBL/GenBank/DDBJ whole genome shotgun (WGS) entry which is preliminary data.</text>
</comment>
<dbReference type="Gene3D" id="2.40.70.10">
    <property type="entry name" value="Acid Proteases"/>
    <property type="match status" value="2"/>
</dbReference>
<dbReference type="InterPro" id="IPR021109">
    <property type="entry name" value="Peptidase_aspartic_dom_sf"/>
</dbReference>
<feature type="compositionally biased region" description="Polar residues" evidence="1">
    <location>
        <begin position="383"/>
        <end position="396"/>
    </location>
</feature>
<dbReference type="EMBL" id="PDNA01000022">
    <property type="protein sequence ID" value="PGH23555.1"/>
    <property type="molecule type" value="Genomic_DNA"/>
</dbReference>
<feature type="region of interest" description="Disordered" evidence="1">
    <location>
        <begin position="1"/>
        <end position="29"/>
    </location>
</feature>
<reference evidence="2 3" key="1">
    <citation type="submission" date="2017-10" db="EMBL/GenBank/DDBJ databases">
        <title>Comparative genomics in systemic dimorphic fungi from Ajellomycetaceae.</title>
        <authorList>
            <person name="Munoz J.F."/>
            <person name="Mcewen J.G."/>
            <person name="Clay O.K."/>
            <person name="Cuomo C.A."/>
        </authorList>
    </citation>
    <scope>NUCLEOTIDE SEQUENCE [LARGE SCALE GENOMIC DNA]</scope>
    <source>
        <strain evidence="2 3">UAMH7299</strain>
    </source>
</reference>
<proteinExistence type="predicted"/>
<organism evidence="2 3">
    <name type="scientific">Polytolypa hystricis (strain UAMH7299)</name>
    <dbReference type="NCBI Taxonomy" id="1447883"/>
    <lineage>
        <taxon>Eukaryota</taxon>
        <taxon>Fungi</taxon>
        <taxon>Dikarya</taxon>
        <taxon>Ascomycota</taxon>
        <taxon>Pezizomycotina</taxon>
        <taxon>Eurotiomycetes</taxon>
        <taxon>Eurotiomycetidae</taxon>
        <taxon>Onygenales</taxon>
        <taxon>Onygenales incertae sedis</taxon>
        <taxon>Polytolypa</taxon>
    </lineage>
</organism>
<dbReference type="CDD" id="cd00303">
    <property type="entry name" value="retropepsin_like"/>
    <property type="match status" value="2"/>
</dbReference>
<dbReference type="OrthoDB" id="6079484at2759"/>
<feature type="compositionally biased region" description="Low complexity" evidence="1">
    <location>
        <begin position="397"/>
        <end position="412"/>
    </location>
</feature>